<dbReference type="InterPro" id="IPR008271">
    <property type="entry name" value="Ser/Thr_kinase_AS"/>
</dbReference>
<dbReference type="AlphaFoldDB" id="A0A672P3Z9"/>
<feature type="region of interest" description="Disordered" evidence="6">
    <location>
        <begin position="49"/>
        <end position="73"/>
    </location>
</feature>
<sequence length="253" mass="28833">MDIFLTKTHQFATGGHYSPRPPEPCEACFVMDGCALFDYFWTVEQKHPPMPSTRHTDTILQRATASQSNSPKTTLSETNCSLYLQPAVTCVFVLLSLSAGFSSGSDPETKFLYIQMEFCEGDTLHAWIDKRNSSDVHDPERRKEAAQINRQVLKAVEYIHKEGLIHRDLKPLNIMFSSEGTVKVGDFGLVTAAENDNDQQLLVRTKRTGTRIYMSPEQANQTSYDRKVDIYALGLIYFELIWNLFTLHERKKV</sequence>
<name>A0A672P3Z9_SINGR</name>
<dbReference type="Pfam" id="PF00069">
    <property type="entry name" value="Pkinase"/>
    <property type="match status" value="1"/>
</dbReference>
<dbReference type="InterPro" id="IPR000719">
    <property type="entry name" value="Prot_kinase_dom"/>
</dbReference>
<dbReference type="InterPro" id="IPR011009">
    <property type="entry name" value="Kinase-like_dom_sf"/>
</dbReference>
<keyword evidence="4" id="KW-0067">ATP-binding</keyword>
<dbReference type="PROSITE" id="PS00108">
    <property type="entry name" value="PROTEIN_KINASE_ST"/>
    <property type="match status" value="1"/>
</dbReference>
<dbReference type="PROSITE" id="PS50011">
    <property type="entry name" value="PROTEIN_KINASE_DOM"/>
    <property type="match status" value="1"/>
</dbReference>
<dbReference type="SUPFAM" id="SSF56112">
    <property type="entry name" value="Protein kinase-like (PK-like)"/>
    <property type="match status" value="1"/>
</dbReference>
<accession>A0A672P3Z9</accession>
<dbReference type="PANTHER" id="PTHR11042:SF194">
    <property type="entry name" value="DOUBLE-STRANDED RNA ACTIVATED PROTEIN KINASE"/>
    <property type="match status" value="1"/>
</dbReference>
<dbReference type="Ensembl" id="ENSSGRT00000061931.1">
    <property type="protein sequence ID" value="ENSSGRP00000058025.1"/>
    <property type="gene ID" value="ENSSGRG00000030269.1"/>
</dbReference>
<reference evidence="8" key="2">
    <citation type="submission" date="2025-09" db="UniProtKB">
        <authorList>
            <consortium name="Ensembl"/>
        </authorList>
    </citation>
    <scope>IDENTIFICATION</scope>
</reference>
<feature type="compositionally biased region" description="Polar residues" evidence="6">
    <location>
        <begin position="58"/>
        <end position="73"/>
    </location>
</feature>
<reference evidence="8" key="1">
    <citation type="submission" date="2025-08" db="UniProtKB">
        <authorList>
            <consortium name="Ensembl"/>
        </authorList>
    </citation>
    <scope>IDENTIFICATION</scope>
</reference>
<evidence type="ECO:0000313" key="8">
    <source>
        <dbReference type="Ensembl" id="ENSSGRP00000058025.1"/>
    </source>
</evidence>
<dbReference type="GO" id="GO:0005737">
    <property type="term" value="C:cytoplasm"/>
    <property type="evidence" value="ECO:0007669"/>
    <property type="project" value="TreeGrafter"/>
</dbReference>
<dbReference type="GO" id="GO:0004694">
    <property type="term" value="F:eukaryotic translation initiation factor 2alpha kinase activity"/>
    <property type="evidence" value="ECO:0007669"/>
    <property type="project" value="TreeGrafter"/>
</dbReference>
<organism evidence="8 9">
    <name type="scientific">Sinocyclocheilus grahami</name>
    <name type="common">Dianchi golden-line fish</name>
    <name type="synonym">Barbus grahami</name>
    <dbReference type="NCBI Taxonomy" id="75366"/>
    <lineage>
        <taxon>Eukaryota</taxon>
        <taxon>Metazoa</taxon>
        <taxon>Chordata</taxon>
        <taxon>Craniata</taxon>
        <taxon>Vertebrata</taxon>
        <taxon>Euteleostomi</taxon>
        <taxon>Actinopterygii</taxon>
        <taxon>Neopterygii</taxon>
        <taxon>Teleostei</taxon>
        <taxon>Ostariophysi</taxon>
        <taxon>Cypriniformes</taxon>
        <taxon>Cyprinidae</taxon>
        <taxon>Cyprininae</taxon>
        <taxon>Sinocyclocheilus</taxon>
    </lineage>
</organism>
<dbReference type="GO" id="GO:0005634">
    <property type="term" value="C:nucleus"/>
    <property type="evidence" value="ECO:0007669"/>
    <property type="project" value="TreeGrafter"/>
</dbReference>
<dbReference type="SMART" id="SM00220">
    <property type="entry name" value="S_TKc"/>
    <property type="match status" value="1"/>
</dbReference>
<evidence type="ECO:0000256" key="1">
    <source>
        <dbReference type="ARBA" id="ARBA00022679"/>
    </source>
</evidence>
<evidence type="ECO:0000256" key="3">
    <source>
        <dbReference type="ARBA" id="ARBA00022777"/>
    </source>
</evidence>
<evidence type="ECO:0000256" key="2">
    <source>
        <dbReference type="ARBA" id="ARBA00022741"/>
    </source>
</evidence>
<comment type="similarity">
    <text evidence="5">Belongs to the protein kinase superfamily. Ser/Thr protein kinase family. GCN2 subfamily.</text>
</comment>
<evidence type="ECO:0000256" key="6">
    <source>
        <dbReference type="SAM" id="MobiDB-lite"/>
    </source>
</evidence>
<dbReference type="InterPro" id="IPR050339">
    <property type="entry name" value="CC_SR_Kinase"/>
</dbReference>
<keyword evidence="3" id="KW-0418">Kinase</keyword>
<evidence type="ECO:0000313" key="9">
    <source>
        <dbReference type="Proteomes" id="UP000472262"/>
    </source>
</evidence>
<keyword evidence="1" id="KW-0808">Transferase</keyword>
<dbReference type="InParanoid" id="A0A672P3Z9"/>
<feature type="domain" description="Protein kinase" evidence="7">
    <location>
        <begin position="1"/>
        <end position="253"/>
    </location>
</feature>
<dbReference type="GO" id="GO:0005524">
    <property type="term" value="F:ATP binding"/>
    <property type="evidence" value="ECO:0007669"/>
    <property type="project" value="UniProtKB-KW"/>
</dbReference>
<protein>
    <recommendedName>
        <fullName evidence="7">Protein kinase domain-containing protein</fullName>
    </recommendedName>
</protein>
<evidence type="ECO:0000259" key="7">
    <source>
        <dbReference type="PROSITE" id="PS50011"/>
    </source>
</evidence>
<dbReference type="PANTHER" id="PTHR11042">
    <property type="entry name" value="EUKARYOTIC TRANSLATION INITIATION FACTOR 2-ALPHA KINASE EIF2-ALPHA KINASE -RELATED"/>
    <property type="match status" value="1"/>
</dbReference>
<proteinExistence type="inferred from homology"/>
<evidence type="ECO:0000256" key="4">
    <source>
        <dbReference type="ARBA" id="ARBA00022840"/>
    </source>
</evidence>
<dbReference type="Gene3D" id="1.10.510.10">
    <property type="entry name" value="Transferase(Phosphotransferase) domain 1"/>
    <property type="match status" value="1"/>
</dbReference>
<keyword evidence="2" id="KW-0547">Nucleotide-binding</keyword>
<dbReference type="Proteomes" id="UP000472262">
    <property type="component" value="Unassembled WGS sequence"/>
</dbReference>
<evidence type="ECO:0000256" key="5">
    <source>
        <dbReference type="ARBA" id="ARBA00037982"/>
    </source>
</evidence>
<keyword evidence="9" id="KW-1185">Reference proteome</keyword>